<keyword evidence="1" id="KW-1133">Transmembrane helix</keyword>
<gene>
    <name evidence="3" type="ORF">HNV11_04865</name>
</gene>
<feature type="transmembrane region" description="Helical" evidence="1">
    <location>
        <begin position="293"/>
        <end position="314"/>
    </location>
</feature>
<dbReference type="KEGG" id="stae:HNV11_04865"/>
<feature type="transmembrane region" description="Helical" evidence="1">
    <location>
        <begin position="320"/>
        <end position="341"/>
    </location>
</feature>
<dbReference type="InterPro" id="IPR002656">
    <property type="entry name" value="Acyl_transf_3_dom"/>
</dbReference>
<protein>
    <submittedName>
        <fullName evidence="3">Acyltransferase</fullName>
    </submittedName>
</protein>
<dbReference type="GO" id="GO:0016747">
    <property type="term" value="F:acyltransferase activity, transferring groups other than amino-acyl groups"/>
    <property type="evidence" value="ECO:0007669"/>
    <property type="project" value="InterPro"/>
</dbReference>
<dbReference type="EMBL" id="CP053435">
    <property type="protein sequence ID" value="QJW88759.1"/>
    <property type="molecule type" value="Genomic_DNA"/>
</dbReference>
<evidence type="ECO:0000259" key="2">
    <source>
        <dbReference type="Pfam" id="PF01757"/>
    </source>
</evidence>
<feature type="transmembrane region" description="Helical" evidence="1">
    <location>
        <begin position="197"/>
        <end position="218"/>
    </location>
</feature>
<keyword evidence="3" id="KW-0012">Acyltransferase</keyword>
<evidence type="ECO:0000256" key="1">
    <source>
        <dbReference type="SAM" id="Phobius"/>
    </source>
</evidence>
<sequence>MRFDQLTFTRFIAAMAVLVFHFGRSAGMLSLPYFGRLLEYANSLLSFFFVLTGFVMIISIARFGEMPKKIPAKLFWLNRFFRIYPLHILALALTIFLQLMVERVNPAANIPPLTPTKVLLSTFLLHAWYPPYALIYNYVSWTLCVEVMLTLLAPALYGWMVRQSTPVLMRNIAIIWLGSIGIHYGCLRAGMPIDWGFYFPVFHLPEFIVGMGGGWLIVRHFEALKATAWRVYLTSYVLGVLMLVMMLFSDSFAFKNSILFAPAFTVILLGACLSDNWLMRLFKTRPLRYLGEISYGLFILQVPISIVMFYFLYFVVTLPYKIVCVLFLIVLIAVSAAVYEWMEKPIRNFIKAQFRKKMAQMPAAEPVTVKATA</sequence>
<feature type="transmembrane region" description="Helical" evidence="1">
    <location>
        <begin position="83"/>
        <end position="101"/>
    </location>
</feature>
<dbReference type="Pfam" id="PF01757">
    <property type="entry name" value="Acyl_transf_3"/>
    <property type="match status" value="1"/>
</dbReference>
<keyword evidence="1" id="KW-0472">Membrane</keyword>
<feature type="transmembrane region" description="Helical" evidence="1">
    <location>
        <begin position="12"/>
        <end position="34"/>
    </location>
</feature>
<keyword evidence="1" id="KW-0812">Transmembrane</keyword>
<accession>A0A6M5Y4M3</accession>
<feature type="transmembrane region" description="Helical" evidence="1">
    <location>
        <begin position="138"/>
        <end position="160"/>
    </location>
</feature>
<feature type="transmembrane region" description="Helical" evidence="1">
    <location>
        <begin position="254"/>
        <end position="273"/>
    </location>
</feature>
<dbReference type="Proteomes" id="UP000502756">
    <property type="component" value="Chromosome"/>
</dbReference>
<dbReference type="GO" id="GO:0016020">
    <property type="term" value="C:membrane"/>
    <property type="evidence" value="ECO:0007669"/>
    <property type="project" value="TreeGrafter"/>
</dbReference>
<dbReference type="InterPro" id="IPR050879">
    <property type="entry name" value="Acyltransferase_3"/>
</dbReference>
<feature type="transmembrane region" description="Helical" evidence="1">
    <location>
        <begin position="230"/>
        <end position="248"/>
    </location>
</feature>
<reference evidence="3 4" key="1">
    <citation type="submission" date="2020-05" db="EMBL/GenBank/DDBJ databases">
        <title>Genome sequencing of Spirosoma sp. TS118.</title>
        <authorList>
            <person name="Lee J.-H."/>
            <person name="Jeong S."/>
            <person name="Zhao L."/>
            <person name="Jung J.-H."/>
            <person name="Kim M.-K."/>
            <person name="Lim S."/>
        </authorList>
    </citation>
    <scope>NUCLEOTIDE SEQUENCE [LARGE SCALE GENOMIC DNA]</scope>
    <source>
        <strain evidence="3 4">TS118</strain>
    </source>
</reference>
<organism evidence="3 4">
    <name type="scientific">Spirosoma taeanense</name>
    <dbReference type="NCBI Taxonomy" id="2735870"/>
    <lineage>
        <taxon>Bacteria</taxon>
        <taxon>Pseudomonadati</taxon>
        <taxon>Bacteroidota</taxon>
        <taxon>Cytophagia</taxon>
        <taxon>Cytophagales</taxon>
        <taxon>Cytophagaceae</taxon>
        <taxon>Spirosoma</taxon>
    </lineage>
</organism>
<feature type="transmembrane region" description="Helical" evidence="1">
    <location>
        <begin position="172"/>
        <end position="191"/>
    </location>
</feature>
<feature type="domain" description="Acyltransferase 3" evidence="2">
    <location>
        <begin position="6"/>
        <end position="336"/>
    </location>
</feature>
<dbReference type="PANTHER" id="PTHR23028">
    <property type="entry name" value="ACETYLTRANSFERASE"/>
    <property type="match status" value="1"/>
</dbReference>
<dbReference type="AlphaFoldDB" id="A0A6M5Y4M3"/>
<keyword evidence="4" id="KW-1185">Reference proteome</keyword>
<evidence type="ECO:0000313" key="3">
    <source>
        <dbReference type="EMBL" id="QJW88759.1"/>
    </source>
</evidence>
<dbReference type="RefSeq" id="WP_171738597.1">
    <property type="nucleotide sequence ID" value="NZ_CP053435.1"/>
</dbReference>
<proteinExistence type="predicted"/>
<name>A0A6M5Y4M3_9BACT</name>
<feature type="transmembrane region" description="Helical" evidence="1">
    <location>
        <begin position="40"/>
        <end position="63"/>
    </location>
</feature>
<evidence type="ECO:0000313" key="4">
    <source>
        <dbReference type="Proteomes" id="UP000502756"/>
    </source>
</evidence>
<dbReference type="PANTHER" id="PTHR23028:SF53">
    <property type="entry name" value="ACYL_TRANSF_3 DOMAIN-CONTAINING PROTEIN"/>
    <property type="match status" value="1"/>
</dbReference>
<dbReference type="GO" id="GO:0000271">
    <property type="term" value="P:polysaccharide biosynthetic process"/>
    <property type="evidence" value="ECO:0007669"/>
    <property type="project" value="TreeGrafter"/>
</dbReference>
<keyword evidence="3" id="KW-0808">Transferase</keyword>